<organism evidence="2 3">
    <name type="scientific">Cudoniella acicularis</name>
    <dbReference type="NCBI Taxonomy" id="354080"/>
    <lineage>
        <taxon>Eukaryota</taxon>
        <taxon>Fungi</taxon>
        <taxon>Dikarya</taxon>
        <taxon>Ascomycota</taxon>
        <taxon>Pezizomycotina</taxon>
        <taxon>Leotiomycetes</taxon>
        <taxon>Helotiales</taxon>
        <taxon>Tricladiaceae</taxon>
        <taxon>Cudoniella</taxon>
    </lineage>
</organism>
<dbReference type="Proteomes" id="UP000566819">
    <property type="component" value="Unassembled WGS sequence"/>
</dbReference>
<keyword evidence="3" id="KW-1185">Reference proteome</keyword>
<dbReference type="InterPro" id="IPR046529">
    <property type="entry name" value="DUF6594"/>
</dbReference>
<dbReference type="EMBL" id="JAAMPI010000087">
    <property type="protein sequence ID" value="KAF4636032.1"/>
    <property type="molecule type" value="Genomic_DNA"/>
</dbReference>
<name>A0A8H4RU28_9HELO</name>
<dbReference type="Pfam" id="PF20237">
    <property type="entry name" value="DUF6594"/>
    <property type="match status" value="1"/>
</dbReference>
<protein>
    <recommendedName>
        <fullName evidence="1">DUF6594 domain-containing protein</fullName>
    </recommendedName>
</protein>
<dbReference type="PANTHER" id="PTHR34502:SF4">
    <property type="entry name" value="DUF6594 DOMAIN-CONTAINING PROTEIN"/>
    <property type="match status" value="1"/>
</dbReference>
<evidence type="ECO:0000259" key="1">
    <source>
        <dbReference type="Pfam" id="PF20237"/>
    </source>
</evidence>
<reference evidence="2 3" key="1">
    <citation type="submission" date="2020-03" db="EMBL/GenBank/DDBJ databases">
        <title>Draft Genome Sequence of Cudoniella acicularis.</title>
        <authorList>
            <person name="Buettner E."/>
            <person name="Kellner H."/>
        </authorList>
    </citation>
    <scope>NUCLEOTIDE SEQUENCE [LARGE SCALE GENOMIC DNA]</scope>
    <source>
        <strain evidence="2 3">DSM 108380</strain>
    </source>
</reference>
<evidence type="ECO:0000313" key="2">
    <source>
        <dbReference type="EMBL" id="KAF4636032.1"/>
    </source>
</evidence>
<comment type="caution">
    <text evidence="2">The sequence shown here is derived from an EMBL/GenBank/DDBJ whole genome shotgun (WGS) entry which is preliminary data.</text>
</comment>
<dbReference type="PANTHER" id="PTHR34502">
    <property type="entry name" value="DUF6594 DOMAIN-CONTAINING PROTEIN-RELATED"/>
    <property type="match status" value="1"/>
</dbReference>
<sequence length="188" mass="21141">MTDLEAQMGRLQHPERLDGFPSLSHFMGDDTEAAIFQKFDRLSARNLLYLQSNLNELQAKLDDLDRNDAERGALDAGIRLSAKAYSDLKAKAKWYTKERESAGVINGGSRVENEEDTIGADAFERVELHKHIKEAMRDYRNFCPIRAILVVLGADLFSRRGLDSSTRGNGFRRSLESSAISIEAILLH</sequence>
<dbReference type="OrthoDB" id="3533814at2759"/>
<feature type="domain" description="DUF6594" evidence="1">
    <location>
        <begin position="20"/>
        <end position="141"/>
    </location>
</feature>
<proteinExistence type="predicted"/>
<accession>A0A8H4RU28</accession>
<gene>
    <name evidence="2" type="ORF">G7Y89_g2061</name>
</gene>
<dbReference type="AlphaFoldDB" id="A0A8H4RU28"/>
<evidence type="ECO:0000313" key="3">
    <source>
        <dbReference type="Proteomes" id="UP000566819"/>
    </source>
</evidence>